<name>A0AAN6DKY5_9EURO</name>
<dbReference type="PANTHER" id="PTHR34861">
    <property type="match status" value="1"/>
</dbReference>
<dbReference type="GO" id="GO:0004061">
    <property type="term" value="F:arylformamidase activity"/>
    <property type="evidence" value="ECO:0007669"/>
    <property type="project" value="InterPro"/>
</dbReference>
<dbReference type="Proteomes" id="UP001203852">
    <property type="component" value="Unassembled WGS sequence"/>
</dbReference>
<evidence type="ECO:0000256" key="1">
    <source>
        <dbReference type="ARBA" id="ARBA00007865"/>
    </source>
</evidence>
<evidence type="ECO:0000313" key="3">
    <source>
        <dbReference type="Proteomes" id="UP001203852"/>
    </source>
</evidence>
<reference evidence="2" key="1">
    <citation type="journal article" date="2022" name="bioRxiv">
        <title>Deciphering the potential niche of two novel black yeast fungi from a biological soil crust based on their genomes, phenotypes, and melanin regulation.</title>
        <authorList>
            <consortium name="DOE Joint Genome Institute"/>
            <person name="Carr E.C."/>
            <person name="Barton Q."/>
            <person name="Grambo S."/>
            <person name="Sullivan M."/>
            <person name="Renfro C.M."/>
            <person name="Kuo A."/>
            <person name="Pangilinan J."/>
            <person name="Lipzen A."/>
            <person name="Keymanesh K."/>
            <person name="Savage E."/>
            <person name="Barry K."/>
            <person name="Grigoriev I.V."/>
            <person name="Riekhof W.R."/>
            <person name="Harris S.S."/>
        </authorList>
    </citation>
    <scope>NUCLEOTIDE SEQUENCE</scope>
    <source>
        <strain evidence="2">JF 03-4F</strain>
    </source>
</reference>
<dbReference type="AlphaFoldDB" id="A0AAN6DKY5"/>
<comment type="similarity">
    <text evidence="1">Belongs to the Cyclase 1 superfamily.</text>
</comment>
<sequence>MNRETLPQFEELPLSPGDPPFSAWGLWKKSSLGSLNHLTAEKVLQGARNEITTGTRVCLNLPLDTINPGLFGRPNFEQKLINKAPRTINDDSINFNTQGSSQWDSFRHFGYQKEQVFYNGVTQDVIHGPEKSGANGIGEWAEQAIAGRGVLIDFYDWAQTNAHEFDPLGTSPITVEHVKKIMTEKKIELMTGDVLIIRTGYVPAYLQLSADQRKEVSTKFAFPGLAQSEETTRWLWERQFAAVAADSPAFECTPPTDPEWFLHPVLLAGWGTPIGELFDLEKLSETCKELGRWTFFLCSVPLNYSGAVASPPNAMAIF</sequence>
<dbReference type="GO" id="GO:0019441">
    <property type="term" value="P:L-tryptophan catabolic process to kynurenine"/>
    <property type="evidence" value="ECO:0007669"/>
    <property type="project" value="InterPro"/>
</dbReference>
<proteinExistence type="inferred from homology"/>
<evidence type="ECO:0008006" key="4">
    <source>
        <dbReference type="Google" id="ProtNLM"/>
    </source>
</evidence>
<dbReference type="InterPro" id="IPR007325">
    <property type="entry name" value="KFase/CYL"/>
</dbReference>
<dbReference type="EMBL" id="MU404364">
    <property type="protein sequence ID" value="KAI1608171.1"/>
    <property type="molecule type" value="Genomic_DNA"/>
</dbReference>
<organism evidence="2 3">
    <name type="scientific">Exophiala viscosa</name>
    <dbReference type="NCBI Taxonomy" id="2486360"/>
    <lineage>
        <taxon>Eukaryota</taxon>
        <taxon>Fungi</taxon>
        <taxon>Dikarya</taxon>
        <taxon>Ascomycota</taxon>
        <taxon>Pezizomycotina</taxon>
        <taxon>Eurotiomycetes</taxon>
        <taxon>Chaetothyriomycetidae</taxon>
        <taxon>Chaetothyriales</taxon>
        <taxon>Herpotrichiellaceae</taxon>
        <taxon>Exophiala</taxon>
    </lineage>
</organism>
<protein>
    <recommendedName>
        <fullName evidence="4">Cyclase</fullName>
    </recommendedName>
</protein>
<keyword evidence="3" id="KW-1185">Reference proteome</keyword>
<dbReference type="Pfam" id="PF04199">
    <property type="entry name" value="Cyclase"/>
    <property type="match status" value="1"/>
</dbReference>
<evidence type="ECO:0000313" key="2">
    <source>
        <dbReference type="EMBL" id="KAI1608171.1"/>
    </source>
</evidence>
<dbReference type="SUPFAM" id="SSF102198">
    <property type="entry name" value="Putative cyclase"/>
    <property type="match status" value="1"/>
</dbReference>
<dbReference type="InterPro" id="IPR037175">
    <property type="entry name" value="KFase_sf"/>
</dbReference>
<comment type="caution">
    <text evidence="2">The sequence shown here is derived from an EMBL/GenBank/DDBJ whole genome shotgun (WGS) entry which is preliminary data.</text>
</comment>
<dbReference type="PANTHER" id="PTHR34861:SF11">
    <property type="entry name" value="CYCLASE"/>
    <property type="match status" value="1"/>
</dbReference>
<accession>A0AAN6DKY5</accession>
<dbReference type="Gene3D" id="3.50.30.50">
    <property type="entry name" value="Putative cyclase"/>
    <property type="match status" value="1"/>
</dbReference>
<gene>
    <name evidence="2" type="ORF">EDD36DRAFT_483150</name>
</gene>